<dbReference type="RefSeq" id="WP_264505812.1">
    <property type="nucleotide sequence ID" value="NZ_JAPDFL010000001.1"/>
</dbReference>
<proteinExistence type="predicted"/>
<dbReference type="InterPro" id="IPR042099">
    <property type="entry name" value="ANL_N_sf"/>
</dbReference>
<dbReference type="EMBL" id="JAPDFL010000001">
    <property type="protein sequence ID" value="MCW1932845.1"/>
    <property type="molecule type" value="Genomic_DNA"/>
</dbReference>
<dbReference type="PANTHER" id="PTHR24096">
    <property type="entry name" value="LONG-CHAIN-FATTY-ACID--COA LIGASE"/>
    <property type="match status" value="1"/>
</dbReference>
<evidence type="ECO:0000259" key="1">
    <source>
        <dbReference type="Pfam" id="PF00501"/>
    </source>
</evidence>
<dbReference type="PANTHER" id="PTHR24096:SF420">
    <property type="entry name" value="LONG-CHAIN-FATTY-ACID--COA LIGASE-RELATED"/>
    <property type="match status" value="1"/>
</dbReference>
<feature type="domain" description="AMP-dependent synthetase/ligase" evidence="1">
    <location>
        <begin position="46"/>
        <end position="422"/>
    </location>
</feature>
<evidence type="ECO:0000313" key="2">
    <source>
        <dbReference type="EMBL" id="MCW1932845.1"/>
    </source>
</evidence>
<keyword evidence="3" id="KW-1185">Reference proteome</keyword>
<dbReference type="Proteomes" id="UP001208938">
    <property type="component" value="Unassembled WGS sequence"/>
</dbReference>
<sequence length="610" mass="66120">MTESPLRSVELWNPDVDWERRNDGSILVWQNGKLGDYPARLSDRIKHWAKERPDTPWMAERDAAGVWQRVTFAQLLTHIRSIGQALLDMGLSTDRPLVILSGNSTQHALIALGAQYAGIPSAAIAPAYSLVAGEFGKLDAVRDQITPGAVFVQDTGPFGRAIEAVFADLPVLGVSGDGLAMSWDALLATPATAAVDKANAATGPDTIAKFLFTSGTTGSPKAVIQTQRMMCVNMEQMTDCYAYLRTEPPVILDWSPWNHVAGGNLCFNTAIYNGGTFHIDGGRPTRDMMANTIRDIREIKPNWYWNVPFGYEMLVEAMDADPSLADAFFKNLKLKYYAGAAMAQHTWDALERLAEKSTGERVLLATGLGSTETAPFALFNTDPEAPAGCIGVPAKEIILKLVPVEGKWEARVKGPNVTPGYWRNEKLTAEAFDEEGFYCLGDALKFVDESDPSKGFFFDGRVAENFKLSTGTWVGVGALRAKLTDALGGLMRDAVIVGEGEDYLGALLVPFRPAIEKLVPGGEGMSDAELCRHPVLTEALAEKLAAYNATATGSSLRVPRVIVMDEALNMDRGEVTDKGSVNQRAVRANRAELVADIYAGSKRVILGKKG</sequence>
<dbReference type="Gene3D" id="3.40.50.12780">
    <property type="entry name" value="N-terminal domain of ligase-like"/>
    <property type="match status" value="1"/>
</dbReference>
<gene>
    <name evidence="2" type="ORF">OKW52_11410</name>
</gene>
<protein>
    <submittedName>
        <fullName evidence="2">Feruloyl-CoA synthase</fullName>
    </submittedName>
</protein>
<reference evidence="2 3" key="1">
    <citation type="submission" date="2022-10" db="EMBL/GenBank/DDBJ databases">
        <title>Pararhodobacter sp. nov., isolated from marine algae.</title>
        <authorList>
            <person name="Choi B.J."/>
            <person name="Kim J.M."/>
            <person name="Lee J.K."/>
            <person name="Choi D.G."/>
            <person name="Jeon C.O."/>
        </authorList>
    </citation>
    <scope>NUCLEOTIDE SEQUENCE [LARGE SCALE GENOMIC DNA]</scope>
    <source>
        <strain evidence="2 3">ZQ420</strain>
    </source>
</reference>
<comment type="caution">
    <text evidence="2">The sequence shown here is derived from an EMBL/GenBank/DDBJ whole genome shotgun (WGS) entry which is preliminary data.</text>
</comment>
<dbReference type="Pfam" id="PF00501">
    <property type="entry name" value="AMP-binding"/>
    <property type="match status" value="1"/>
</dbReference>
<dbReference type="InterPro" id="IPR000873">
    <property type="entry name" value="AMP-dep_synth/lig_dom"/>
</dbReference>
<dbReference type="InterPro" id="IPR020845">
    <property type="entry name" value="AMP-binding_CS"/>
</dbReference>
<evidence type="ECO:0000313" key="3">
    <source>
        <dbReference type="Proteomes" id="UP001208938"/>
    </source>
</evidence>
<accession>A0ABT3GZD6</accession>
<organism evidence="2 3">
    <name type="scientific">Pararhodobacter zhoushanensis</name>
    <dbReference type="NCBI Taxonomy" id="2479545"/>
    <lineage>
        <taxon>Bacteria</taxon>
        <taxon>Pseudomonadati</taxon>
        <taxon>Pseudomonadota</taxon>
        <taxon>Alphaproteobacteria</taxon>
        <taxon>Rhodobacterales</taxon>
        <taxon>Paracoccaceae</taxon>
        <taxon>Pararhodobacter</taxon>
    </lineage>
</organism>
<name>A0ABT3GZD6_9RHOB</name>
<dbReference type="SUPFAM" id="SSF56801">
    <property type="entry name" value="Acetyl-CoA synthetase-like"/>
    <property type="match status" value="1"/>
</dbReference>
<dbReference type="PROSITE" id="PS00455">
    <property type="entry name" value="AMP_BINDING"/>
    <property type="match status" value="1"/>
</dbReference>